<keyword evidence="1" id="KW-0732">Signal</keyword>
<sequence>MKKTIILETLVLAAVLAASPAKATPLPLQGAKITATYNGSAAGMLGFDSGYSGGPGSNITGLDPSDISVEFLTSDFLFGFDFAEDGMLTVYNNDTIPFGSYSIVFDFGSSLSQAITSFTLADRNAIGGMPALSLINSHAIGLDLSNVTWRGDYVTFSARISTSAPTSIPEPGSIALVLAGVAGVAASRRQRTRRG</sequence>
<gene>
    <name evidence="3" type="ORF">E4O92_14555</name>
</gene>
<dbReference type="OrthoDB" id="8901520at2"/>
<feature type="signal peptide" evidence="1">
    <location>
        <begin position="1"/>
        <end position="23"/>
    </location>
</feature>
<name>A0A4Y9T0U9_9BURK</name>
<evidence type="ECO:0000259" key="2">
    <source>
        <dbReference type="Pfam" id="PF07589"/>
    </source>
</evidence>
<evidence type="ECO:0000313" key="4">
    <source>
        <dbReference type="Proteomes" id="UP000297258"/>
    </source>
</evidence>
<dbReference type="InterPro" id="IPR013424">
    <property type="entry name" value="Ice-binding_C"/>
</dbReference>
<feature type="domain" description="Ice-binding protein C-terminal" evidence="2">
    <location>
        <begin position="167"/>
        <end position="189"/>
    </location>
</feature>
<dbReference type="RefSeq" id="WP_135190458.1">
    <property type="nucleotide sequence ID" value="NZ_SPUM01000100.1"/>
</dbReference>
<proteinExistence type="predicted"/>
<dbReference type="Proteomes" id="UP000297258">
    <property type="component" value="Unassembled WGS sequence"/>
</dbReference>
<evidence type="ECO:0000256" key="1">
    <source>
        <dbReference type="SAM" id="SignalP"/>
    </source>
</evidence>
<organism evidence="3 4">
    <name type="scientific">Massilia horti</name>
    <dbReference type="NCBI Taxonomy" id="2562153"/>
    <lineage>
        <taxon>Bacteria</taxon>
        <taxon>Pseudomonadati</taxon>
        <taxon>Pseudomonadota</taxon>
        <taxon>Betaproteobacteria</taxon>
        <taxon>Burkholderiales</taxon>
        <taxon>Oxalobacteraceae</taxon>
        <taxon>Telluria group</taxon>
        <taxon>Massilia</taxon>
    </lineage>
</organism>
<dbReference type="AlphaFoldDB" id="A0A4Y9T0U9"/>
<evidence type="ECO:0000313" key="3">
    <source>
        <dbReference type="EMBL" id="TFW31120.1"/>
    </source>
</evidence>
<dbReference type="EMBL" id="SPUM01000100">
    <property type="protein sequence ID" value="TFW31120.1"/>
    <property type="molecule type" value="Genomic_DNA"/>
</dbReference>
<keyword evidence="4" id="KW-1185">Reference proteome</keyword>
<dbReference type="NCBIfam" id="TIGR02595">
    <property type="entry name" value="PEP_CTERM"/>
    <property type="match status" value="1"/>
</dbReference>
<protein>
    <submittedName>
        <fullName evidence="3">PEP-CTERM sorting domain-containing protein</fullName>
    </submittedName>
</protein>
<reference evidence="3 4" key="1">
    <citation type="submission" date="2019-03" db="EMBL/GenBank/DDBJ databases">
        <title>Draft genome of Massilia hortus sp. nov., a novel bacterial species of the Oxalobacteraceae family.</title>
        <authorList>
            <person name="Peta V."/>
            <person name="Raths R."/>
            <person name="Bucking H."/>
        </authorList>
    </citation>
    <scope>NUCLEOTIDE SEQUENCE [LARGE SCALE GENOMIC DNA]</scope>
    <source>
        <strain evidence="3 4">ONC3</strain>
    </source>
</reference>
<comment type="caution">
    <text evidence="3">The sequence shown here is derived from an EMBL/GenBank/DDBJ whole genome shotgun (WGS) entry which is preliminary data.</text>
</comment>
<accession>A0A4Y9T0U9</accession>
<dbReference type="Pfam" id="PF07589">
    <property type="entry name" value="PEP-CTERM"/>
    <property type="match status" value="1"/>
</dbReference>
<feature type="chain" id="PRO_5021475915" evidence="1">
    <location>
        <begin position="24"/>
        <end position="195"/>
    </location>
</feature>